<dbReference type="InterPro" id="IPR050131">
    <property type="entry name" value="Peptidase_S8_subtilisin-like"/>
</dbReference>
<dbReference type="GO" id="GO:0004252">
    <property type="term" value="F:serine-type endopeptidase activity"/>
    <property type="evidence" value="ECO:0007669"/>
    <property type="project" value="UniProtKB-UniRule"/>
</dbReference>
<keyword evidence="4 5" id="KW-0720">Serine protease</keyword>
<dbReference type="CDD" id="cd07487">
    <property type="entry name" value="Peptidases_S8_1"/>
    <property type="match status" value="1"/>
</dbReference>
<evidence type="ECO:0000256" key="2">
    <source>
        <dbReference type="ARBA" id="ARBA00022670"/>
    </source>
</evidence>
<evidence type="ECO:0000256" key="5">
    <source>
        <dbReference type="PROSITE-ProRule" id="PRU01240"/>
    </source>
</evidence>
<evidence type="ECO:0000256" key="3">
    <source>
        <dbReference type="ARBA" id="ARBA00022801"/>
    </source>
</evidence>
<sequence>MVSLRRDSDLTPKELARVRDGLAGGGPGRRRQPTLRDVRPAIQRFRDLAQGFLGFASPDPVTGQRAEIWTVNRNREASVSVALSRKTVKADAAHCLFNLDTSGIRWGIVDSGVDATHPAFFDRAKLRASQPGGGPPAARQPWADLTRVAATYDFTFLRRLISTGRMPTGRAGGWPDRAQARAINGRFQREIEILRRRYDEGGDLDWSVIEPLIRVPHGPDYRAPRSNHGTHVAGILAGDWPRDENPEGDVDLRGICPALEIYDLRVFADDGSGGDEFTIQSALEFVTYLNRNRQVPVIHGVNLSLSIPHEVESFACGRTPICDECNRLAGQGVVVVAAAGNRGWVDGLAENQFGDFRSITVTDPGNASEVITVGSTHRVEPHTYGVSYFSSRGPTGDGRMKPDVVAPGEKILGPTPGGGLRRLDGTSMAAPHVSGAAALLMARHRELIGDPRRVKDVLCRTATDLGRERYFQGNGLVDVLRAIQSI</sequence>
<dbReference type="KEGG" id="mets:DK389_21545"/>
<dbReference type="InterPro" id="IPR022398">
    <property type="entry name" value="Peptidase_S8_His-AS"/>
</dbReference>
<dbReference type="EMBL" id="CP029550">
    <property type="protein sequence ID" value="AWN44715.1"/>
    <property type="molecule type" value="Genomic_DNA"/>
</dbReference>
<dbReference type="InterPro" id="IPR036852">
    <property type="entry name" value="Peptidase_S8/S53_dom_sf"/>
</dbReference>
<name>A0A2U8WET3_9HYPH</name>
<dbReference type="PRINTS" id="PR00723">
    <property type="entry name" value="SUBTILISIN"/>
</dbReference>
<dbReference type="Pfam" id="PF00082">
    <property type="entry name" value="Peptidase_S8"/>
    <property type="match status" value="1"/>
</dbReference>
<dbReference type="InterPro" id="IPR023828">
    <property type="entry name" value="Peptidase_S8_Ser-AS"/>
</dbReference>
<gene>
    <name evidence="7" type="ORF">DK389_21545</name>
</gene>
<feature type="active site" description="Charge relay system" evidence="5">
    <location>
        <position position="110"/>
    </location>
</feature>
<organism evidence="7 8">
    <name type="scientific">Methylobacterium durans</name>
    <dbReference type="NCBI Taxonomy" id="2202825"/>
    <lineage>
        <taxon>Bacteria</taxon>
        <taxon>Pseudomonadati</taxon>
        <taxon>Pseudomonadota</taxon>
        <taxon>Alphaproteobacteria</taxon>
        <taxon>Hyphomicrobiales</taxon>
        <taxon>Methylobacteriaceae</taxon>
        <taxon>Methylobacterium</taxon>
    </lineage>
</organism>
<proteinExistence type="inferred from homology"/>
<evidence type="ECO:0000259" key="6">
    <source>
        <dbReference type="Pfam" id="PF00082"/>
    </source>
</evidence>
<dbReference type="PANTHER" id="PTHR43806:SF11">
    <property type="entry name" value="CEREVISIN-RELATED"/>
    <property type="match status" value="1"/>
</dbReference>
<feature type="domain" description="Peptidase S8/S53" evidence="6">
    <location>
        <begin position="104"/>
        <end position="472"/>
    </location>
</feature>
<evidence type="ECO:0000256" key="1">
    <source>
        <dbReference type="ARBA" id="ARBA00011073"/>
    </source>
</evidence>
<dbReference type="PROSITE" id="PS00138">
    <property type="entry name" value="SUBTILASE_SER"/>
    <property type="match status" value="1"/>
</dbReference>
<dbReference type="PROSITE" id="PS00137">
    <property type="entry name" value="SUBTILASE_HIS"/>
    <property type="match status" value="1"/>
</dbReference>
<keyword evidence="3 5" id="KW-0378">Hydrolase</keyword>
<keyword evidence="2 5" id="KW-0645">Protease</keyword>
<dbReference type="GO" id="GO:0006508">
    <property type="term" value="P:proteolysis"/>
    <property type="evidence" value="ECO:0007669"/>
    <property type="project" value="UniProtKB-KW"/>
</dbReference>
<comment type="similarity">
    <text evidence="1 5">Belongs to the peptidase S8 family.</text>
</comment>
<dbReference type="AlphaFoldDB" id="A0A2U8WET3"/>
<dbReference type="Proteomes" id="UP000245926">
    <property type="component" value="Chromosome"/>
</dbReference>
<dbReference type="PROSITE" id="PS51892">
    <property type="entry name" value="SUBTILASE"/>
    <property type="match status" value="1"/>
</dbReference>
<accession>A0A2U8WET3</accession>
<evidence type="ECO:0000256" key="4">
    <source>
        <dbReference type="ARBA" id="ARBA00022825"/>
    </source>
</evidence>
<evidence type="ECO:0000313" key="7">
    <source>
        <dbReference type="EMBL" id="AWN44715.1"/>
    </source>
</evidence>
<dbReference type="InterPro" id="IPR000209">
    <property type="entry name" value="Peptidase_S8/S53_dom"/>
</dbReference>
<dbReference type="PANTHER" id="PTHR43806">
    <property type="entry name" value="PEPTIDASE S8"/>
    <property type="match status" value="1"/>
</dbReference>
<dbReference type="OrthoDB" id="9816306at2"/>
<keyword evidence="8" id="KW-1185">Reference proteome</keyword>
<dbReference type="InterPro" id="IPR015500">
    <property type="entry name" value="Peptidase_S8_subtilisin-rel"/>
</dbReference>
<dbReference type="SUPFAM" id="SSF52743">
    <property type="entry name" value="Subtilisin-like"/>
    <property type="match status" value="1"/>
</dbReference>
<reference evidence="8" key="1">
    <citation type="submission" date="2018-05" db="EMBL/GenBank/DDBJ databases">
        <title>Complete Genome Sequence of Methylobacterium sp. 17SD2-17.</title>
        <authorList>
            <person name="Srinivasan S."/>
        </authorList>
    </citation>
    <scope>NUCLEOTIDE SEQUENCE [LARGE SCALE GENOMIC DNA]</scope>
    <source>
        <strain evidence="8">17SD2-17</strain>
    </source>
</reference>
<feature type="active site" description="Charge relay system" evidence="5">
    <location>
        <position position="427"/>
    </location>
</feature>
<dbReference type="Gene3D" id="3.40.50.200">
    <property type="entry name" value="Peptidase S8/S53 domain"/>
    <property type="match status" value="1"/>
</dbReference>
<feature type="active site" description="Charge relay system" evidence="5">
    <location>
        <position position="228"/>
    </location>
</feature>
<protein>
    <recommendedName>
        <fullName evidence="6">Peptidase S8/S53 domain-containing protein</fullName>
    </recommendedName>
</protein>
<evidence type="ECO:0000313" key="8">
    <source>
        <dbReference type="Proteomes" id="UP000245926"/>
    </source>
</evidence>